<proteinExistence type="predicted"/>
<evidence type="ECO:0000313" key="2">
    <source>
        <dbReference type="Proteomes" id="UP000298324"/>
    </source>
</evidence>
<accession>A0A4Y7RG21</accession>
<sequence>MSRVVTASETHAFSRPANVDERVAGTCTNYVEKDIRLLNYIGFRLTKMCGILWRQCEEGI</sequence>
<keyword evidence="2" id="KW-1185">Reference proteome</keyword>
<protein>
    <submittedName>
        <fullName evidence="1">Uncharacterized protein</fullName>
    </submittedName>
</protein>
<dbReference type="Proteomes" id="UP000298324">
    <property type="component" value="Unassembled WGS sequence"/>
</dbReference>
<organism evidence="1 2">
    <name type="scientific">Pelotomaculum schinkii</name>
    <dbReference type="NCBI Taxonomy" id="78350"/>
    <lineage>
        <taxon>Bacteria</taxon>
        <taxon>Bacillati</taxon>
        <taxon>Bacillota</taxon>
        <taxon>Clostridia</taxon>
        <taxon>Eubacteriales</taxon>
        <taxon>Desulfotomaculaceae</taxon>
        <taxon>Pelotomaculum</taxon>
    </lineage>
</organism>
<name>A0A4Y7RG21_9FIRM</name>
<comment type="caution">
    <text evidence="1">The sequence shown here is derived from an EMBL/GenBank/DDBJ whole genome shotgun (WGS) entry which is preliminary data.</text>
</comment>
<gene>
    <name evidence="1" type="ORF">Psch_01520</name>
</gene>
<reference evidence="1 2" key="1">
    <citation type="journal article" date="2018" name="Environ. Microbiol.">
        <title>Novel energy conservation strategies and behaviour of Pelotomaculum schinkii driving syntrophic propionate catabolism.</title>
        <authorList>
            <person name="Hidalgo-Ahumada C.A.P."/>
            <person name="Nobu M.K."/>
            <person name="Narihiro T."/>
            <person name="Tamaki H."/>
            <person name="Liu W.T."/>
            <person name="Kamagata Y."/>
            <person name="Stams A.J.M."/>
            <person name="Imachi H."/>
            <person name="Sousa D.Z."/>
        </authorList>
    </citation>
    <scope>NUCLEOTIDE SEQUENCE [LARGE SCALE GENOMIC DNA]</scope>
    <source>
        <strain evidence="1 2">HH</strain>
    </source>
</reference>
<dbReference type="EMBL" id="QFGA01000001">
    <property type="protein sequence ID" value="TEB07965.1"/>
    <property type="molecule type" value="Genomic_DNA"/>
</dbReference>
<dbReference type="AlphaFoldDB" id="A0A4Y7RG21"/>
<evidence type="ECO:0000313" key="1">
    <source>
        <dbReference type="EMBL" id="TEB07965.1"/>
    </source>
</evidence>